<dbReference type="Gene3D" id="3.40.30.120">
    <property type="match status" value="1"/>
</dbReference>
<accession>A0A285KWP7</accession>
<evidence type="ECO:0000313" key="6">
    <source>
        <dbReference type="Proteomes" id="UP000219565"/>
    </source>
</evidence>
<dbReference type="PANTHER" id="PTHR43004">
    <property type="entry name" value="TRK SYSTEM POTASSIUM UPTAKE PROTEIN"/>
    <property type="match status" value="1"/>
</dbReference>
<feature type="domain" description="FAD-binding" evidence="4">
    <location>
        <begin position="4"/>
        <end position="346"/>
    </location>
</feature>
<dbReference type="Pfam" id="PF21274">
    <property type="entry name" value="Rng_hyd_C"/>
    <property type="match status" value="1"/>
</dbReference>
<organism evidence="5 6">
    <name type="scientific">Nocardia amikacinitolerans</name>
    <dbReference type="NCBI Taxonomy" id="756689"/>
    <lineage>
        <taxon>Bacteria</taxon>
        <taxon>Bacillati</taxon>
        <taxon>Actinomycetota</taxon>
        <taxon>Actinomycetes</taxon>
        <taxon>Mycobacteriales</taxon>
        <taxon>Nocardiaceae</taxon>
        <taxon>Nocardia</taxon>
    </lineage>
</organism>
<keyword evidence="2" id="KW-0285">Flavoprotein</keyword>
<sequence>MTDIDVIIVGAGPAGLTLAAELSLAGVRPLVLEKHLAPRDVPKASGIAGRILDVLRYRGILDRFEAASSDPHVAARFPFGGTHVDFTQLADPPMRAVPLPQMEIERLLAERARELGAEINRGHEVVGVSQDEATVTAEVRGPDGQYRLTARYLVGCDGGRSRIRDMAGIGFPGTTYPEVNRVAQVCVGDSVTVHDNGDIEVPGLGRLPFGFNRTDRGMFAFAPNPGGLFLQTVEDEAADYDDDEPLTLTELADSVRRVLGVDLPMSDPKRLSRFTFKDRQAERYREGRILLAGDAAHLLPATGTALNVGMLDSVNLAWKLAADVQGWAPAGLLDTYHDERHFAGARARLQTRAQVALRRGHDEAADSLREIFQELLSDEPALRRIGALVGGTDIRYPMPGEHALTGVFATDLTLHTDQGATSVAELMHAGRPVFLDLADRPELREIGGEWAHRIDIRTAKTDGHPADAMLIRPDGHIAWAARIGEPADTAAPTLREALSHWFGSASVAQSRVPGSIPAPPQMWMTSCL</sequence>
<evidence type="ECO:0000313" key="5">
    <source>
        <dbReference type="EMBL" id="SNY77035.1"/>
    </source>
</evidence>
<dbReference type="Gene3D" id="3.50.50.60">
    <property type="entry name" value="FAD/NAD(P)-binding domain"/>
    <property type="match status" value="1"/>
</dbReference>
<evidence type="ECO:0000256" key="2">
    <source>
        <dbReference type="ARBA" id="ARBA00022630"/>
    </source>
</evidence>
<protein>
    <submittedName>
        <fullName evidence="5">2-polyprenyl-6-methoxyphenol hydroxylase</fullName>
    </submittedName>
</protein>
<dbReference type="PANTHER" id="PTHR43004:SF19">
    <property type="entry name" value="BINDING MONOOXYGENASE, PUTATIVE (JCVI)-RELATED"/>
    <property type="match status" value="1"/>
</dbReference>
<keyword evidence="6" id="KW-1185">Reference proteome</keyword>
<keyword evidence="3" id="KW-0274">FAD</keyword>
<dbReference type="Proteomes" id="UP000219565">
    <property type="component" value="Unassembled WGS sequence"/>
</dbReference>
<dbReference type="InterPro" id="IPR050641">
    <property type="entry name" value="RIFMO-like"/>
</dbReference>
<dbReference type="PRINTS" id="PR00420">
    <property type="entry name" value="RNGMNOXGNASE"/>
</dbReference>
<dbReference type="InterPro" id="IPR002938">
    <property type="entry name" value="FAD-bd"/>
</dbReference>
<dbReference type="AlphaFoldDB" id="A0A285KWP7"/>
<reference evidence="5 6" key="1">
    <citation type="submission" date="2017-09" db="EMBL/GenBank/DDBJ databases">
        <authorList>
            <person name="Ehlers B."/>
            <person name="Leendertz F.H."/>
        </authorList>
    </citation>
    <scope>NUCLEOTIDE SEQUENCE [LARGE SCALE GENOMIC DNA]</scope>
    <source>
        <strain evidence="5 6">DSM 45537</strain>
    </source>
</reference>
<evidence type="ECO:0000256" key="1">
    <source>
        <dbReference type="ARBA" id="ARBA00001974"/>
    </source>
</evidence>
<dbReference type="GO" id="GO:0071949">
    <property type="term" value="F:FAD binding"/>
    <property type="evidence" value="ECO:0007669"/>
    <property type="project" value="InterPro"/>
</dbReference>
<dbReference type="SUPFAM" id="SSF51905">
    <property type="entry name" value="FAD/NAD(P)-binding domain"/>
    <property type="match status" value="1"/>
</dbReference>
<gene>
    <name evidence="5" type="ORF">SAMN04244553_0894</name>
</gene>
<evidence type="ECO:0000256" key="3">
    <source>
        <dbReference type="ARBA" id="ARBA00022827"/>
    </source>
</evidence>
<dbReference type="OrthoDB" id="8670884at2"/>
<dbReference type="Gene3D" id="3.30.70.2450">
    <property type="match status" value="1"/>
</dbReference>
<evidence type="ECO:0000259" key="4">
    <source>
        <dbReference type="Pfam" id="PF01494"/>
    </source>
</evidence>
<proteinExistence type="predicted"/>
<dbReference type="InterPro" id="IPR036188">
    <property type="entry name" value="FAD/NAD-bd_sf"/>
</dbReference>
<dbReference type="RefSeq" id="WP_097243737.1">
    <property type="nucleotide sequence ID" value="NZ_OBEG01000001.1"/>
</dbReference>
<dbReference type="GO" id="GO:0016709">
    <property type="term" value="F:oxidoreductase activity, acting on paired donors, with incorporation or reduction of molecular oxygen, NAD(P)H as one donor, and incorporation of one atom of oxygen"/>
    <property type="evidence" value="ECO:0007669"/>
    <property type="project" value="UniProtKB-ARBA"/>
</dbReference>
<dbReference type="Pfam" id="PF01494">
    <property type="entry name" value="FAD_binding_3"/>
    <property type="match status" value="1"/>
</dbReference>
<name>A0A285KWP7_9NOCA</name>
<dbReference type="EMBL" id="OBEG01000001">
    <property type="protein sequence ID" value="SNY77035.1"/>
    <property type="molecule type" value="Genomic_DNA"/>
</dbReference>
<comment type="cofactor">
    <cofactor evidence="1">
        <name>FAD</name>
        <dbReference type="ChEBI" id="CHEBI:57692"/>
    </cofactor>
</comment>